<dbReference type="InterPro" id="IPR016169">
    <property type="entry name" value="FAD-bd_PCMH_sub2"/>
</dbReference>
<accession>A0A3N4IZ79</accession>
<keyword evidence="9" id="KW-1185">Reference proteome</keyword>
<dbReference type="Gene3D" id="3.40.462.20">
    <property type="match status" value="1"/>
</dbReference>
<proteinExistence type="inferred from homology"/>
<dbReference type="AlphaFoldDB" id="A0A3N4IZ79"/>
<dbReference type="InterPro" id="IPR036318">
    <property type="entry name" value="FAD-bd_PCMH-like_sf"/>
</dbReference>
<feature type="signal peptide" evidence="6">
    <location>
        <begin position="1"/>
        <end position="19"/>
    </location>
</feature>
<evidence type="ECO:0000256" key="3">
    <source>
        <dbReference type="ARBA" id="ARBA00022630"/>
    </source>
</evidence>
<name>A0A3N4IZ79_9PEZI</name>
<comment type="similarity">
    <text evidence="2">Belongs to the oxygen-dependent FAD-linked oxidoreductase family.</text>
</comment>
<evidence type="ECO:0000256" key="4">
    <source>
        <dbReference type="ARBA" id="ARBA00022827"/>
    </source>
</evidence>
<keyword evidence="5" id="KW-0560">Oxidoreductase</keyword>
<evidence type="ECO:0000313" key="9">
    <source>
        <dbReference type="Proteomes" id="UP000276215"/>
    </source>
</evidence>
<keyword evidence="4" id="KW-0274">FAD</keyword>
<dbReference type="InterPro" id="IPR016166">
    <property type="entry name" value="FAD-bd_PCMH"/>
</dbReference>
<dbReference type="GO" id="GO:0016491">
    <property type="term" value="F:oxidoreductase activity"/>
    <property type="evidence" value="ECO:0007669"/>
    <property type="project" value="UniProtKB-KW"/>
</dbReference>
<evidence type="ECO:0000256" key="1">
    <source>
        <dbReference type="ARBA" id="ARBA00001974"/>
    </source>
</evidence>
<dbReference type="InterPro" id="IPR006094">
    <property type="entry name" value="Oxid_FAD_bind_N"/>
</dbReference>
<keyword evidence="6" id="KW-0732">Signal</keyword>
<evidence type="ECO:0000256" key="2">
    <source>
        <dbReference type="ARBA" id="ARBA00005466"/>
    </source>
</evidence>
<dbReference type="OrthoDB" id="407275at2759"/>
<feature type="chain" id="PRO_5018302291" evidence="6">
    <location>
        <begin position="20"/>
        <end position="505"/>
    </location>
</feature>
<dbReference type="Pfam" id="PF01565">
    <property type="entry name" value="FAD_binding_4"/>
    <property type="match status" value="1"/>
</dbReference>
<organism evidence="8 9">
    <name type="scientific">Choiromyces venosus 120613-1</name>
    <dbReference type="NCBI Taxonomy" id="1336337"/>
    <lineage>
        <taxon>Eukaryota</taxon>
        <taxon>Fungi</taxon>
        <taxon>Dikarya</taxon>
        <taxon>Ascomycota</taxon>
        <taxon>Pezizomycotina</taxon>
        <taxon>Pezizomycetes</taxon>
        <taxon>Pezizales</taxon>
        <taxon>Tuberaceae</taxon>
        <taxon>Choiromyces</taxon>
    </lineage>
</organism>
<protein>
    <submittedName>
        <fullName evidence="8">FAD-binding domain-containing protein</fullName>
    </submittedName>
</protein>
<dbReference type="PANTHER" id="PTHR42973:SF39">
    <property type="entry name" value="FAD-BINDING PCMH-TYPE DOMAIN-CONTAINING PROTEIN"/>
    <property type="match status" value="1"/>
</dbReference>
<evidence type="ECO:0000313" key="8">
    <source>
        <dbReference type="EMBL" id="RPA91175.1"/>
    </source>
</evidence>
<evidence type="ECO:0000256" key="5">
    <source>
        <dbReference type="ARBA" id="ARBA00023002"/>
    </source>
</evidence>
<keyword evidence="3" id="KW-0285">Flavoprotein</keyword>
<gene>
    <name evidence="8" type="ORF">L873DRAFT_1781535</name>
</gene>
<dbReference type="STRING" id="1336337.A0A3N4IZ79"/>
<dbReference type="InterPro" id="IPR012951">
    <property type="entry name" value="BBE"/>
</dbReference>
<dbReference type="GO" id="GO:0071949">
    <property type="term" value="F:FAD binding"/>
    <property type="evidence" value="ECO:0007669"/>
    <property type="project" value="InterPro"/>
</dbReference>
<evidence type="ECO:0000259" key="7">
    <source>
        <dbReference type="PROSITE" id="PS51387"/>
    </source>
</evidence>
<dbReference type="SUPFAM" id="SSF56176">
    <property type="entry name" value="FAD-binding/transporter-associated domain-like"/>
    <property type="match status" value="1"/>
</dbReference>
<evidence type="ECO:0000256" key="6">
    <source>
        <dbReference type="SAM" id="SignalP"/>
    </source>
</evidence>
<dbReference type="PANTHER" id="PTHR42973">
    <property type="entry name" value="BINDING OXIDOREDUCTASE, PUTATIVE (AFU_ORTHOLOGUE AFUA_1G17690)-RELATED"/>
    <property type="match status" value="1"/>
</dbReference>
<dbReference type="EMBL" id="ML120503">
    <property type="protein sequence ID" value="RPA91175.1"/>
    <property type="molecule type" value="Genomic_DNA"/>
</dbReference>
<comment type="cofactor">
    <cofactor evidence="1">
        <name>FAD</name>
        <dbReference type="ChEBI" id="CHEBI:57692"/>
    </cofactor>
</comment>
<dbReference type="Gene3D" id="3.30.465.10">
    <property type="match status" value="1"/>
</dbReference>
<dbReference type="Pfam" id="PF08031">
    <property type="entry name" value="BBE"/>
    <property type="match status" value="1"/>
</dbReference>
<sequence>MVKVKAIITLLALSRLAFSIPAGDSAASLIACLAASNVPLISTSDADYAPAVIPYNLRLPFFPAAIAVPTTAAHVSSAIKCAQTFNTKVAARSGGHSYAAFGLGGVDGSLMIDMKKFRNLTVDPDTFVATVGAGLRLGDIASGIYGIAGRALPHGSCPGVGISGHALHGGFGYASRMWGTTLDNIIEMEVVLASGEIVNVSKESNPDLFWALRGAGSSFGIVTTFKLKTYPAPASGINFTWAWTLDNSDTATVDTKVKLFQAIQDYAVTTAPSNMALGVFTSPMDGLFQVTGVFWGSREDFDSVIAPLIASFPDQDNIPTPAVLEYAYLDLLVVLANGQALPQPENYTMHDTFFAKSIVAPSKLTTNALTSFFTFHGQNANKPPLLWFVIANLYGGQYSAISAQDPADSSYYARDSLFTFQLYSYVVGTTYPPSGIEFMDQLSKSMTDAQTETKFHAYPNYVDPTLSPQLAHELYYGENYPRLASLKGVFDPGFLLWNPQAVGTS</sequence>
<dbReference type="PROSITE" id="PS51387">
    <property type="entry name" value="FAD_PCMH"/>
    <property type="match status" value="1"/>
</dbReference>
<feature type="domain" description="FAD-binding PCMH-type" evidence="7">
    <location>
        <begin position="59"/>
        <end position="232"/>
    </location>
</feature>
<reference evidence="8 9" key="1">
    <citation type="journal article" date="2018" name="Nat. Ecol. Evol.">
        <title>Pezizomycetes genomes reveal the molecular basis of ectomycorrhizal truffle lifestyle.</title>
        <authorList>
            <person name="Murat C."/>
            <person name="Payen T."/>
            <person name="Noel B."/>
            <person name="Kuo A."/>
            <person name="Morin E."/>
            <person name="Chen J."/>
            <person name="Kohler A."/>
            <person name="Krizsan K."/>
            <person name="Balestrini R."/>
            <person name="Da Silva C."/>
            <person name="Montanini B."/>
            <person name="Hainaut M."/>
            <person name="Levati E."/>
            <person name="Barry K.W."/>
            <person name="Belfiori B."/>
            <person name="Cichocki N."/>
            <person name="Clum A."/>
            <person name="Dockter R.B."/>
            <person name="Fauchery L."/>
            <person name="Guy J."/>
            <person name="Iotti M."/>
            <person name="Le Tacon F."/>
            <person name="Lindquist E.A."/>
            <person name="Lipzen A."/>
            <person name="Malagnac F."/>
            <person name="Mello A."/>
            <person name="Molinier V."/>
            <person name="Miyauchi S."/>
            <person name="Poulain J."/>
            <person name="Riccioni C."/>
            <person name="Rubini A."/>
            <person name="Sitrit Y."/>
            <person name="Splivallo R."/>
            <person name="Traeger S."/>
            <person name="Wang M."/>
            <person name="Zifcakova L."/>
            <person name="Wipf D."/>
            <person name="Zambonelli A."/>
            <person name="Paolocci F."/>
            <person name="Nowrousian M."/>
            <person name="Ottonello S."/>
            <person name="Baldrian P."/>
            <person name="Spatafora J.W."/>
            <person name="Henrissat B."/>
            <person name="Nagy L.G."/>
            <person name="Aury J.M."/>
            <person name="Wincker P."/>
            <person name="Grigoriev I.V."/>
            <person name="Bonfante P."/>
            <person name="Martin F.M."/>
        </authorList>
    </citation>
    <scope>NUCLEOTIDE SEQUENCE [LARGE SCALE GENOMIC DNA]</scope>
    <source>
        <strain evidence="8 9">120613-1</strain>
    </source>
</reference>
<dbReference type="InterPro" id="IPR050416">
    <property type="entry name" value="FAD-linked_Oxidoreductase"/>
</dbReference>
<dbReference type="Proteomes" id="UP000276215">
    <property type="component" value="Unassembled WGS sequence"/>
</dbReference>